<reference evidence="1" key="1">
    <citation type="submission" date="2020-08" db="EMBL/GenBank/DDBJ databases">
        <title>Multicomponent nature underlies the extraordinary mechanical properties of spider dragline silk.</title>
        <authorList>
            <person name="Kono N."/>
            <person name="Nakamura H."/>
            <person name="Mori M."/>
            <person name="Yoshida Y."/>
            <person name="Ohtoshi R."/>
            <person name="Malay A.D."/>
            <person name="Moran D.A.P."/>
            <person name="Tomita M."/>
            <person name="Numata K."/>
            <person name="Arakawa K."/>
        </authorList>
    </citation>
    <scope>NUCLEOTIDE SEQUENCE</scope>
</reference>
<dbReference type="OrthoDB" id="10445459at2759"/>
<sequence>MKRKQLPLLLPSRMSVCITLSWPWETMRRDPYQSFQIRGFVHLRFGGTRLTTLFMSFPFGGGGERIQCFMPRITAFPLDAAEGHSEPLMARLET</sequence>
<evidence type="ECO:0000313" key="2">
    <source>
        <dbReference type="Proteomes" id="UP000887013"/>
    </source>
</evidence>
<organism evidence="1 2">
    <name type="scientific">Nephila pilipes</name>
    <name type="common">Giant wood spider</name>
    <name type="synonym">Nephila maculata</name>
    <dbReference type="NCBI Taxonomy" id="299642"/>
    <lineage>
        <taxon>Eukaryota</taxon>
        <taxon>Metazoa</taxon>
        <taxon>Ecdysozoa</taxon>
        <taxon>Arthropoda</taxon>
        <taxon>Chelicerata</taxon>
        <taxon>Arachnida</taxon>
        <taxon>Araneae</taxon>
        <taxon>Araneomorphae</taxon>
        <taxon>Entelegynae</taxon>
        <taxon>Araneoidea</taxon>
        <taxon>Nephilidae</taxon>
        <taxon>Nephila</taxon>
    </lineage>
</organism>
<accession>A0A8X6QR58</accession>
<name>A0A8X6QR58_NEPPI</name>
<proteinExistence type="predicted"/>
<dbReference type="Proteomes" id="UP000887013">
    <property type="component" value="Unassembled WGS sequence"/>
</dbReference>
<comment type="caution">
    <text evidence="1">The sequence shown here is derived from an EMBL/GenBank/DDBJ whole genome shotgun (WGS) entry which is preliminary data.</text>
</comment>
<dbReference type="EMBL" id="BMAW01084682">
    <property type="protein sequence ID" value="GFU39788.1"/>
    <property type="molecule type" value="Genomic_DNA"/>
</dbReference>
<gene>
    <name evidence="1" type="ORF">NPIL_421</name>
</gene>
<dbReference type="AlphaFoldDB" id="A0A8X6QR58"/>
<evidence type="ECO:0000313" key="1">
    <source>
        <dbReference type="EMBL" id="GFU39788.1"/>
    </source>
</evidence>
<protein>
    <submittedName>
        <fullName evidence="1">Uncharacterized protein</fullName>
    </submittedName>
</protein>
<keyword evidence="2" id="KW-1185">Reference proteome</keyword>